<keyword evidence="2" id="KW-0175">Coiled coil</keyword>
<dbReference type="RefSeq" id="WP_123959188.1">
    <property type="nucleotide sequence ID" value="NZ_CP033898.1"/>
</dbReference>
<sequence>MAHPFAKGWKYLTASLDRKIEENADPLVQIQQASDAAHEQHEAVRRQATEVIGNKNQLEMKLHRLLGEQEQLVQKARQALELAGQAADPGDVRELEQAAEIYATQLVSVEQELERTQQLHGQAEAAAKEASAQVQQSEARLREQMAQIEQLRSQVQQTKMQEASAATVQQMQQVDPDRDVPTLDQVREKIERRYANALGAQELTQHTMQDRMAEIEANATDFKAQQRLDALRAELGQGAGEKRQLEQPDAQPEQ</sequence>
<evidence type="ECO:0000313" key="4">
    <source>
        <dbReference type="EMBL" id="AZA08274.1"/>
    </source>
</evidence>
<keyword evidence="5" id="KW-1185">Reference proteome</keyword>
<evidence type="ECO:0000313" key="5">
    <source>
        <dbReference type="Proteomes" id="UP000271426"/>
    </source>
</evidence>
<dbReference type="Pfam" id="PF04012">
    <property type="entry name" value="PspA_IM30"/>
    <property type="match status" value="1"/>
</dbReference>
<name>A0A3G6IWD7_9CORY</name>
<evidence type="ECO:0000256" key="1">
    <source>
        <dbReference type="ARBA" id="ARBA00043985"/>
    </source>
</evidence>
<dbReference type="AlphaFoldDB" id="A0A3G6IWD7"/>
<dbReference type="EMBL" id="CP033898">
    <property type="protein sequence ID" value="AZA08274.1"/>
    <property type="molecule type" value="Genomic_DNA"/>
</dbReference>
<reference evidence="4 5" key="1">
    <citation type="submission" date="2018-11" db="EMBL/GenBank/DDBJ databases">
        <authorList>
            <person name="Kleinhagauer T."/>
            <person name="Glaeser S.P."/>
            <person name="Spergser J."/>
            <person name="Ruckert C."/>
            <person name="Kaempfer P."/>
            <person name="Busse H.-J."/>
        </authorList>
    </citation>
    <scope>NUCLEOTIDE SEQUENCE [LARGE SCALE GENOMIC DNA]</scope>
    <source>
        <strain evidence="4 5">812CH</strain>
    </source>
</reference>
<accession>A0A3G6IWD7</accession>
<organism evidence="4 5">
    <name type="scientific">Corynebacterium pseudopelargi</name>
    <dbReference type="NCBI Taxonomy" id="2080757"/>
    <lineage>
        <taxon>Bacteria</taxon>
        <taxon>Bacillati</taxon>
        <taxon>Actinomycetota</taxon>
        <taxon>Actinomycetes</taxon>
        <taxon>Mycobacteriales</taxon>
        <taxon>Corynebacteriaceae</taxon>
        <taxon>Corynebacterium</taxon>
    </lineage>
</organism>
<comment type="similarity">
    <text evidence="1">Belongs to the PspA/Vipp/IM30 family.</text>
</comment>
<dbReference type="InterPro" id="IPR007157">
    <property type="entry name" value="PspA_VIPP1"/>
</dbReference>
<feature type="region of interest" description="Disordered" evidence="3">
    <location>
        <begin position="229"/>
        <end position="254"/>
    </location>
</feature>
<dbReference type="OrthoDB" id="3542619at2"/>
<gene>
    <name evidence="4" type="ORF">CPPEL_00615</name>
</gene>
<feature type="coiled-coil region" evidence="2">
    <location>
        <begin position="55"/>
        <end position="161"/>
    </location>
</feature>
<protein>
    <submittedName>
        <fullName evidence="4">PspA/IM30 family protein</fullName>
    </submittedName>
</protein>
<dbReference type="KEGG" id="cpso:CPPEL_00615"/>
<dbReference type="Proteomes" id="UP000271426">
    <property type="component" value="Chromosome"/>
</dbReference>
<evidence type="ECO:0000256" key="2">
    <source>
        <dbReference type="SAM" id="Coils"/>
    </source>
</evidence>
<proteinExistence type="inferred from homology"/>
<evidence type="ECO:0000256" key="3">
    <source>
        <dbReference type="SAM" id="MobiDB-lite"/>
    </source>
</evidence>